<dbReference type="PANTHER" id="PTHR30163:SF9">
    <property type="entry name" value="MEMBRANE-BOUND LYTIC MUREIN TRANSGLYCOSYLASE B"/>
    <property type="match status" value="1"/>
</dbReference>
<feature type="chain" id="PRO_5022012158" evidence="2">
    <location>
        <begin position="32"/>
        <end position="355"/>
    </location>
</feature>
<accession>A0A545T9T6</accession>
<dbReference type="InterPro" id="IPR043426">
    <property type="entry name" value="MltB-like"/>
</dbReference>
<dbReference type="InterPro" id="IPR011757">
    <property type="entry name" value="Lytic_transglycosylase_MltB"/>
</dbReference>
<dbReference type="OrthoDB" id="9772911at2"/>
<protein>
    <submittedName>
        <fullName evidence="4">Lytic murein transglycosylase B</fullName>
    </submittedName>
</protein>
<dbReference type="InterPro" id="IPR031304">
    <property type="entry name" value="SLT_2"/>
</dbReference>
<evidence type="ECO:0000313" key="5">
    <source>
        <dbReference type="Proteomes" id="UP000317839"/>
    </source>
</evidence>
<dbReference type="GO" id="GO:0008933">
    <property type="term" value="F:peptidoglycan lytic transglycosylase activity"/>
    <property type="evidence" value="ECO:0007669"/>
    <property type="project" value="TreeGrafter"/>
</dbReference>
<dbReference type="EMBL" id="VIKR01000003">
    <property type="protein sequence ID" value="TQV73975.1"/>
    <property type="molecule type" value="Genomic_DNA"/>
</dbReference>
<keyword evidence="5" id="KW-1185">Reference proteome</keyword>
<dbReference type="FunFam" id="1.10.8.350:FF:000001">
    <property type="entry name" value="Lytic murein transglycosylase B"/>
    <property type="match status" value="1"/>
</dbReference>
<dbReference type="GO" id="GO:0009253">
    <property type="term" value="P:peptidoglycan catabolic process"/>
    <property type="evidence" value="ECO:0007669"/>
    <property type="project" value="TreeGrafter"/>
</dbReference>
<comment type="caution">
    <text evidence="4">The sequence shown here is derived from an EMBL/GenBank/DDBJ whole genome shotgun (WGS) entry which is preliminary data.</text>
</comment>
<reference evidence="4 5" key="1">
    <citation type="submission" date="2019-06" db="EMBL/GenBank/DDBJ databases">
        <title>Draft genome of Aliikangiella marina GYP-15.</title>
        <authorList>
            <person name="Wang G."/>
        </authorList>
    </citation>
    <scope>NUCLEOTIDE SEQUENCE [LARGE SCALE GENOMIC DNA]</scope>
    <source>
        <strain evidence="4 5">GYP-15</strain>
    </source>
</reference>
<dbReference type="AlphaFoldDB" id="A0A545T9T6"/>
<dbReference type="CDD" id="cd13399">
    <property type="entry name" value="Slt35-like"/>
    <property type="match status" value="1"/>
</dbReference>
<dbReference type="NCBIfam" id="TIGR02282">
    <property type="entry name" value="MltB"/>
    <property type="match status" value="1"/>
</dbReference>
<feature type="active site" evidence="1">
    <location>
        <position position="139"/>
    </location>
</feature>
<dbReference type="PANTHER" id="PTHR30163">
    <property type="entry name" value="MEMBRANE-BOUND LYTIC MUREIN TRANSGLYCOSYLASE B"/>
    <property type="match status" value="1"/>
</dbReference>
<keyword evidence="2" id="KW-0732">Signal</keyword>
<evidence type="ECO:0000259" key="3">
    <source>
        <dbReference type="Pfam" id="PF13406"/>
    </source>
</evidence>
<name>A0A545T9T6_9GAMM</name>
<dbReference type="Pfam" id="PF13406">
    <property type="entry name" value="SLT_2"/>
    <property type="match status" value="1"/>
</dbReference>
<organism evidence="4 5">
    <name type="scientific">Aliikangiella marina</name>
    <dbReference type="NCBI Taxonomy" id="1712262"/>
    <lineage>
        <taxon>Bacteria</taxon>
        <taxon>Pseudomonadati</taxon>
        <taxon>Pseudomonadota</taxon>
        <taxon>Gammaproteobacteria</taxon>
        <taxon>Oceanospirillales</taxon>
        <taxon>Pleioneaceae</taxon>
        <taxon>Aliikangiella</taxon>
    </lineage>
</organism>
<proteinExistence type="predicted"/>
<dbReference type="Proteomes" id="UP000317839">
    <property type="component" value="Unassembled WGS sequence"/>
</dbReference>
<evidence type="ECO:0000256" key="1">
    <source>
        <dbReference type="PIRSR" id="PIRSR611757-1"/>
    </source>
</evidence>
<evidence type="ECO:0000313" key="4">
    <source>
        <dbReference type="EMBL" id="TQV73975.1"/>
    </source>
</evidence>
<dbReference type="SUPFAM" id="SSF53955">
    <property type="entry name" value="Lysozyme-like"/>
    <property type="match status" value="1"/>
</dbReference>
<gene>
    <name evidence="4" type="primary">mltB</name>
    <name evidence="4" type="ORF">FLL45_14030</name>
</gene>
<feature type="domain" description="Transglycosylase SLT" evidence="3">
    <location>
        <begin position="44"/>
        <end position="335"/>
    </location>
</feature>
<feature type="signal peptide" evidence="2">
    <location>
        <begin position="1"/>
        <end position="31"/>
    </location>
</feature>
<dbReference type="InterPro" id="IPR023346">
    <property type="entry name" value="Lysozyme-like_dom_sf"/>
</dbReference>
<sequence>MTFYCLLYKEDSMKKSCLILLLGWLSFSLSATNYTPFVTDAEAKKAIKTFAKEMAVKHQFDEQQLFQQLSSMEHRQDIIERITKPAEGLPWHRYRTIFIKDKRIDQGVEFWNKHQGLLNRAYEEYGVEPSMIVGIIGVETFYGRIQGNFPVLEALHTLGFYYPKRSKFFRSELAQFLILARDQGWPLASIKGSYAGAMGMGQFISSSYRNFGVDFDGDGKINLFDNPADMIGSVANYFKRHGWKANGFVAEPIQFQKAHKPLLQKGLKLKHQLADLKAKNIDTKKLAGKTKKVGIFAFEQTSGADEHWLVGDNFYAITRYNHSELYALAAFQLSELIREKREAQRQNVTEAVAGK</sequence>
<evidence type="ECO:0000256" key="2">
    <source>
        <dbReference type="SAM" id="SignalP"/>
    </source>
</evidence>
<dbReference type="Gene3D" id="1.10.530.10">
    <property type="match status" value="1"/>
</dbReference>
<dbReference type="Gene3D" id="1.10.8.350">
    <property type="entry name" value="Bacterial muramidase"/>
    <property type="match status" value="1"/>
</dbReference>